<sequence>MIREVSLDEISDGKLYTDNDLVKAQTSDCSGCRAMCCKNMENNIVLDPRDIFELLVACRELEEQSKLLEELSFDSLITSGYVALNLVDGIILPNINMKNESRACSFLDDKDRCKIHSHRPGICRMFPLGRYWESADKFYYILQKNQCYKEGLAKVKVKNWLGIEELEEYSQFSSNWHKYLTDVRVEMANLSEENRQIFNLYNLKTFYKTAYKAKNLIGFYREFSMRLRKTRKELNLD</sequence>
<accession>A0A1H5UXZ5</accession>
<dbReference type="Proteomes" id="UP000236726">
    <property type="component" value="Unassembled WGS sequence"/>
</dbReference>
<dbReference type="EMBL" id="FNUL01000009">
    <property type="protein sequence ID" value="SEF80032.1"/>
    <property type="molecule type" value="Genomic_DNA"/>
</dbReference>
<protein>
    <submittedName>
        <fullName evidence="1">Uncharacterized protein</fullName>
    </submittedName>
</protein>
<name>A0A1H5UXZ5_9FIRM</name>
<dbReference type="RefSeq" id="WP_103952872.1">
    <property type="nucleotide sequence ID" value="NZ_FNUL01000009.1"/>
</dbReference>
<dbReference type="PANTHER" id="PTHR35866">
    <property type="entry name" value="PUTATIVE-RELATED"/>
    <property type="match status" value="1"/>
</dbReference>
<evidence type="ECO:0000313" key="1">
    <source>
        <dbReference type="EMBL" id="SEF80032.1"/>
    </source>
</evidence>
<organism evidence="1 2">
    <name type="scientific">Lachnospira multipara</name>
    <dbReference type="NCBI Taxonomy" id="28051"/>
    <lineage>
        <taxon>Bacteria</taxon>
        <taxon>Bacillati</taxon>
        <taxon>Bacillota</taxon>
        <taxon>Clostridia</taxon>
        <taxon>Lachnospirales</taxon>
        <taxon>Lachnospiraceae</taxon>
        <taxon>Lachnospira</taxon>
    </lineage>
</organism>
<keyword evidence="2" id="KW-1185">Reference proteome</keyword>
<dbReference type="PANTHER" id="PTHR35866:SF1">
    <property type="entry name" value="YKGJ FAMILY CYSTEINE CLUSTER PROTEIN"/>
    <property type="match status" value="1"/>
</dbReference>
<dbReference type="InterPro" id="IPR005358">
    <property type="entry name" value="Puta_zinc/iron-chelating_dom"/>
</dbReference>
<dbReference type="Pfam" id="PF03692">
    <property type="entry name" value="CxxCxxCC"/>
    <property type="match status" value="1"/>
</dbReference>
<proteinExistence type="predicted"/>
<evidence type="ECO:0000313" key="2">
    <source>
        <dbReference type="Proteomes" id="UP000236726"/>
    </source>
</evidence>
<dbReference type="AlphaFoldDB" id="A0A1H5UXZ5"/>
<gene>
    <name evidence="1" type="ORF">SAMN05216537_1098</name>
</gene>
<reference evidence="1 2" key="1">
    <citation type="submission" date="2016-10" db="EMBL/GenBank/DDBJ databases">
        <authorList>
            <person name="de Groot N.N."/>
        </authorList>
    </citation>
    <scope>NUCLEOTIDE SEQUENCE [LARGE SCALE GENOMIC DNA]</scope>
    <source>
        <strain evidence="1 2">D15d</strain>
    </source>
</reference>